<gene>
    <name evidence="2" type="ORF">SCUD_LOCUS3149</name>
</gene>
<sequence length="47" mass="5801">MYTNNYLFSFNKFFYRKIFISKILACTYVLVSLRVFKKIFVYVFPNL</sequence>
<proteinExistence type="predicted"/>
<evidence type="ECO:0000313" key="3">
    <source>
        <dbReference type="Proteomes" id="UP000279833"/>
    </source>
</evidence>
<organism evidence="4">
    <name type="scientific">Schistosoma curassoni</name>
    <dbReference type="NCBI Taxonomy" id="6186"/>
    <lineage>
        <taxon>Eukaryota</taxon>
        <taxon>Metazoa</taxon>
        <taxon>Spiralia</taxon>
        <taxon>Lophotrochozoa</taxon>
        <taxon>Platyhelminthes</taxon>
        <taxon>Trematoda</taxon>
        <taxon>Digenea</taxon>
        <taxon>Strigeidida</taxon>
        <taxon>Schistosomatoidea</taxon>
        <taxon>Schistosomatidae</taxon>
        <taxon>Schistosoma</taxon>
    </lineage>
</organism>
<dbReference type="Proteomes" id="UP000279833">
    <property type="component" value="Unassembled WGS sequence"/>
</dbReference>
<protein>
    <submittedName>
        <fullName evidence="2 4">Uncharacterized protein</fullName>
    </submittedName>
</protein>
<dbReference type="AlphaFoldDB" id="A0A183JKC0"/>
<keyword evidence="1" id="KW-0812">Transmembrane</keyword>
<evidence type="ECO:0000313" key="2">
    <source>
        <dbReference type="EMBL" id="VDO79751.1"/>
    </source>
</evidence>
<dbReference type="EMBL" id="UZAK01003440">
    <property type="protein sequence ID" value="VDO79751.1"/>
    <property type="molecule type" value="Genomic_DNA"/>
</dbReference>
<evidence type="ECO:0000313" key="4">
    <source>
        <dbReference type="WBParaSite" id="SCUD_0000314901-mRNA-1"/>
    </source>
</evidence>
<reference evidence="4" key="1">
    <citation type="submission" date="2016-06" db="UniProtKB">
        <authorList>
            <consortium name="WormBaseParasite"/>
        </authorList>
    </citation>
    <scope>IDENTIFICATION</scope>
</reference>
<keyword evidence="1" id="KW-1133">Transmembrane helix</keyword>
<keyword evidence="3" id="KW-1185">Reference proteome</keyword>
<reference evidence="2 3" key="2">
    <citation type="submission" date="2018-11" db="EMBL/GenBank/DDBJ databases">
        <authorList>
            <consortium name="Pathogen Informatics"/>
        </authorList>
    </citation>
    <scope>NUCLEOTIDE SEQUENCE [LARGE SCALE GENOMIC DNA]</scope>
    <source>
        <strain evidence="2">Dakar</strain>
        <strain evidence="3">Dakar, Senegal</strain>
    </source>
</reference>
<accession>A0A183JKC0</accession>
<evidence type="ECO:0000256" key="1">
    <source>
        <dbReference type="SAM" id="Phobius"/>
    </source>
</evidence>
<dbReference type="WBParaSite" id="SCUD_0000314901-mRNA-1">
    <property type="protein sequence ID" value="SCUD_0000314901-mRNA-1"/>
    <property type="gene ID" value="SCUD_0000314901"/>
</dbReference>
<feature type="transmembrane region" description="Helical" evidence="1">
    <location>
        <begin position="13"/>
        <end position="31"/>
    </location>
</feature>
<name>A0A183JKC0_9TREM</name>
<keyword evidence="1" id="KW-0472">Membrane</keyword>